<dbReference type="GO" id="GO:0048599">
    <property type="term" value="P:oocyte development"/>
    <property type="evidence" value="ECO:0007669"/>
    <property type="project" value="Ensembl"/>
</dbReference>
<feature type="region of interest" description="Disordered" evidence="9">
    <location>
        <begin position="1441"/>
        <end position="1492"/>
    </location>
</feature>
<feature type="region of interest" description="Disordered" evidence="9">
    <location>
        <begin position="1942"/>
        <end position="1961"/>
    </location>
</feature>
<name>A0A3Q2YAI9_HIPCM</name>
<feature type="compositionally biased region" description="Low complexity" evidence="9">
    <location>
        <begin position="1447"/>
        <end position="1460"/>
    </location>
</feature>
<evidence type="ECO:0000256" key="1">
    <source>
        <dbReference type="ARBA" id="ARBA00014373"/>
    </source>
</evidence>
<proteinExistence type="predicted"/>
<dbReference type="InterPro" id="IPR000306">
    <property type="entry name" value="Znf_FYVE"/>
</dbReference>
<evidence type="ECO:0000256" key="6">
    <source>
        <dbReference type="ARBA" id="ARBA00025962"/>
    </source>
</evidence>
<dbReference type="InterPro" id="IPR011011">
    <property type="entry name" value="Znf_FYVE_PHD"/>
</dbReference>
<dbReference type="InterPro" id="IPR013083">
    <property type="entry name" value="Znf_RING/FYVE/PHD"/>
</dbReference>
<dbReference type="SUPFAM" id="SSF57903">
    <property type="entry name" value="FYVE/PHD zinc finger"/>
    <property type="match status" value="1"/>
</dbReference>
<feature type="domain" description="FYVE-type" evidence="10">
    <location>
        <begin position="1495"/>
        <end position="1555"/>
    </location>
</feature>
<reference evidence="11" key="1">
    <citation type="submission" date="2025-08" db="UniProtKB">
        <authorList>
            <consortium name="Ensembl"/>
        </authorList>
    </citation>
    <scope>IDENTIFICATION</scope>
</reference>
<dbReference type="Pfam" id="PF25569">
    <property type="entry name" value="TPR_ZFYVE26"/>
    <property type="match status" value="1"/>
</dbReference>
<dbReference type="Gene3D" id="3.30.40.10">
    <property type="entry name" value="Zinc/RING finger domain, C3HC4 (zinc finger)"/>
    <property type="match status" value="1"/>
</dbReference>
<keyword evidence="2" id="KW-0597">Phosphoprotein</keyword>
<keyword evidence="4 8" id="KW-0863">Zinc-finger</keyword>
<evidence type="ECO:0000256" key="9">
    <source>
        <dbReference type="SAM" id="MobiDB-lite"/>
    </source>
</evidence>
<dbReference type="InterPro" id="IPR017455">
    <property type="entry name" value="Znf_FYVE-rel"/>
</dbReference>
<dbReference type="OMA" id="XDQVRAA"/>
<dbReference type="GO" id="GO:0000724">
    <property type="term" value="P:double-strand break repair via homologous recombination"/>
    <property type="evidence" value="ECO:0007669"/>
    <property type="project" value="InterPro"/>
</dbReference>
<dbReference type="FunFam" id="3.30.40.10:FF:000295">
    <property type="entry name" value="Zinc finger, FYVE domain-containing 26"/>
    <property type="match status" value="1"/>
</dbReference>
<evidence type="ECO:0000256" key="7">
    <source>
        <dbReference type="ARBA" id="ARBA00044939"/>
    </source>
</evidence>
<protein>
    <recommendedName>
        <fullName evidence="1">Zinc finger FYVE domain-containing protein 26</fullName>
    </recommendedName>
</protein>
<evidence type="ECO:0000256" key="8">
    <source>
        <dbReference type="PROSITE-ProRule" id="PRU00091"/>
    </source>
</evidence>
<feature type="compositionally biased region" description="Low complexity" evidence="9">
    <location>
        <begin position="1944"/>
        <end position="1956"/>
    </location>
</feature>
<dbReference type="CDD" id="cd15724">
    <property type="entry name" value="FYVE_ZFY26"/>
    <property type="match status" value="1"/>
</dbReference>
<evidence type="ECO:0000313" key="12">
    <source>
        <dbReference type="Proteomes" id="UP000264820"/>
    </source>
</evidence>
<evidence type="ECO:0000259" key="10">
    <source>
        <dbReference type="PROSITE" id="PS50178"/>
    </source>
</evidence>
<dbReference type="Proteomes" id="UP000264820">
    <property type="component" value="Unplaced"/>
</dbReference>
<dbReference type="InterPro" id="IPR057946">
    <property type="entry name" value="TPR_ZFYVE26"/>
</dbReference>
<keyword evidence="12" id="KW-1185">Reference proteome</keyword>
<keyword evidence="5" id="KW-0862">Zinc</keyword>
<organism evidence="11 12">
    <name type="scientific">Hippocampus comes</name>
    <name type="common">Tiger tail seahorse</name>
    <dbReference type="NCBI Taxonomy" id="109280"/>
    <lineage>
        <taxon>Eukaryota</taxon>
        <taxon>Metazoa</taxon>
        <taxon>Chordata</taxon>
        <taxon>Craniata</taxon>
        <taxon>Vertebrata</taxon>
        <taxon>Euteleostomi</taxon>
        <taxon>Actinopterygii</taxon>
        <taxon>Neopterygii</taxon>
        <taxon>Teleostei</taxon>
        <taxon>Neoteleostei</taxon>
        <taxon>Acanthomorphata</taxon>
        <taxon>Syngnathiaria</taxon>
        <taxon>Syngnathiformes</taxon>
        <taxon>Syngnathoidei</taxon>
        <taxon>Syngnathidae</taxon>
        <taxon>Hippocampus</taxon>
    </lineage>
</organism>
<dbReference type="GO" id="GO:0005765">
    <property type="term" value="C:lysosomal membrane"/>
    <property type="evidence" value="ECO:0007669"/>
    <property type="project" value="TreeGrafter"/>
</dbReference>
<comment type="function">
    <text evidence="7">Phosphatidylinositol 3-phosphate-binding protein required for the abscission step in cytokinesis: recruited to the midbody during cytokinesis and acts as a regulator of abscission. May also be required for efficient homologous recombination DNA double-strand break repair.</text>
</comment>
<comment type="subunit">
    <text evidence="6">Interacts with AP5Z1, AP5B1, AP5S1 and SPG11. Interacts with TTC19 and KIF13A.</text>
</comment>
<feature type="region of interest" description="Disordered" evidence="9">
    <location>
        <begin position="961"/>
        <end position="989"/>
    </location>
</feature>
<dbReference type="GO" id="GO:0000281">
    <property type="term" value="P:mitotic cytokinesis"/>
    <property type="evidence" value="ECO:0007669"/>
    <property type="project" value="InterPro"/>
</dbReference>
<evidence type="ECO:0000256" key="4">
    <source>
        <dbReference type="ARBA" id="ARBA00022771"/>
    </source>
</evidence>
<dbReference type="PANTHER" id="PTHR46591">
    <property type="entry name" value="ZINC FINGER FYVE DOMAIN-CONTAINING PROTEIN 26"/>
    <property type="match status" value="1"/>
</dbReference>
<dbReference type="GO" id="GO:0030496">
    <property type="term" value="C:midbody"/>
    <property type="evidence" value="ECO:0007669"/>
    <property type="project" value="TreeGrafter"/>
</dbReference>
<dbReference type="GO" id="GO:0008270">
    <property type="term" value="F:zinc ion binding"/>
    <property type="evidence" value="ECO:0007669"/>
    <property type="project" value="UniProtKB-KW"/>
</dbReference>
<dbReference type="Ensembl" id="ENSHCOT00000022472.1">
    <property type="protein sequence ID" value="ENSHCOP00000014761.1"/>
    <property type="gene ID" value="ENSHCOG00000018296.1"/>
</dbReference>
<evidence type="ECO:0000313" key="11">
    <source>
        <dbReference type="Ensembl" id="ENSHCOP00000014761.1"/>
    </source>
</evidence>
<dbReference type="GO" id="GO:0007040">
    <property type="term" value="P:lysosome organization"/>
    <property type="evidence" value="ECO:0007669"/>
    <property type="project" value="UniProtKB-ARBA"/>
</dbReference>
<dbReference type="GeneTree" id="ENSGT00920000149143"/>
<dbReference type="InterPro" id="IPR028730">
    <property type="entry name" value="ZFYVE26"/>
</dbReference>
<dbReference type="STRING" id="109280.ENSHCOP00000014761"/>
<dbReference type="GO" id="GO:0032266">
    <property type="term" value="F:phosphatidylinositol-3-phosphate binding"/>
    <property type="evidence" value="ECO:0007669"/>
    <property type="project" value="InterPro"/>
</dbReference>
<dbReference type="Pfam" id="PF01363">
    <property type="entry name" value="FYVE"/>
    <property type="match status" value="1"/>
</dbReference>
<dbReference type="GO" id="GO:0005813">
    <property type="term" value="C:centrosome"/>
    <property type="evidence" value="ECO:0007669"/>
    <property type="project" value="TreeGrafter"/>
</dbReference>
<dbReference type="GO" id="GO:0032465">
    <property type="term" value="P:regulation of cytokinesis"/>
    <property type="evidence" value="ECO:0007669"/>
    <property type="project" value="TreeGrafter"/>
</dbReference>
<reference evidence="11" key="2">
    <citation type="submission" date="2025-09" db="UniProtKB">
        <authorList>
            <consortium name="Ensembl"/>
        </authorList>
    </citation>
    <scope>IDENTIFICATION</scope>
</reference>
<dbReference type="PANTHER" id="PTHR46591:SF1">
    <property type="entry name" value="ZINC FINGER FYVE DOMAIN-CONTAINING PROTEIN 26"/>
    <property type="match status" value="1"/>
</dbReference>
<sequence length="2110" mass="233464">FGCEAETSLRDLFDYFKRCLRCGEWELASACVPQLVASTGIISEKVREIIKAAVCHPYRFRWDSVGSPHKLAWFWLQVLEQRTELQNIFIFHLLTKLGKPEMNPERRDEWVEEIYAVLAVMPCSPGGGSGQLEALCETLWASRGWTLKEERVLSSLLRPRSDALVSAYCSAALRLQRDRLLRHLPESEKLALSLCCHGDRPSAWQMIYFECLSSGKHFLELVLDLIKHEEFSQLRDMLHSEFQPLCRLLLLLGWTQCSSLSSAHRLLDVLHHQQNDSVLQDFANLLSSQLGILEWCKNNNGVPTEALLAQLHSLDNHSALYILHSLTPLAHFEERRILDLLQQTPNPAGDTEAVLSPAAQRSVILFRGFCAMKYAIYALCVNAHEPDLAHLIRGCNGFLVDVAAMEGFLKLLKEGLEGMCVVGQKEGLETGRALPREAEVAESVGCSVAAGTFGARLQRLSKRTAEAQWRLQIVASNQSGGSPHSLLIPAMLSPPESLLVSCIRRGNFMEAHQVSLVFDLEASSSCGELAFMECYKEVLVELVRVEQKMETQSMSSSSSSSEGLVSGSASSAAGAARSRLGSSGRSTLQAIGSAAAAVAFYSISDIANRLLSTPSHPLPTLQDGYWTSGCSAEASGWVGVLLEQLSPPAMAAFDLACCHCQLWKTSRQLLDTAERRLSSSLEAVQVDPREPRLENICGFPLVLQQISKILNHPTTSKSSVKILGAAGEEQVCATPFGCCIQEVLLCCHTTLSEECISAQLALMQCLESTLHVLGSATLMALLSEQASLKASELDTHPTRCGMKQLLRSLDQLCPFEPDGDLARPDFVRRFLHYVDSLAAVLVRSLGSEQTSEVKLGNPLLVLLQAPSQLLSYLLFERQVSPDLLSLLREAGLGLSIQQVIIQRCCKVLHVGTTFPEPDRDSIQARKDNALFSVSALTLLLQHHAGEHASMLGMAELPSDASSESISSEDASTTSSTSSANLSASPATSPPSFLLTPSALAFLKSRSSLVAALVCLCASKGEGPRSQPTGWSGYFRSGRKEPLLDGEQISREADALLQAFPVLRAYLRTMAEPLLGPSFSDDEGLGAWVCGKPLVGLLLAGPREEAARGVAADAFQQALASKDVDRALRLLELYGPDWGQQGELRDRLLAWAALERVQDANLRARVALQAMGRWPLSACTELLDFCLDNDDDTEASLRDDLLRKKKELDIYGRMLALHPPLPWVTWQELRAESKANSESMLARMLEAKEFSLCAQWAKLYPVSEQSRLQLQTEHLLHLLDKEQTDEAFQLLEGLACGLEVCERALDRRPGLSACHFLADYMTLHFQSQVSPARRRHIHTLNLGSKLLALPPPARQNYFPLLSEPLLMLEQMLMNLKVDWADATVRTLRNLLAGQEAGFGPEDVDRLLAEYARKALDFTCAPRERSRSSVISLQDAFMQCPAQDSSALSSNSTPTHTSSTNSGDRERDRGSAGRKRSSPAKFQPPEQPPDRKDWVPDTKQLVCMVCRRERFTMFNRRHHCRRCGRLVCQACSERKMAVEGCPGEDVRVCDQCYAYFHPAAIPSLTEDALDGMLHLPEIAPRQIRLSMDPAENQQLRDEFYYEQAPSAHLCVAILSLHGDQTACGHQLIDHCRSLSRKLTNPEVDACLLTDIMRQLLFSAKLMFVKVGRNQDLALCDYISKVDVLKILVAANYKHIPSLDDILETIAVTRLRNQLLEAEYYQLAVEVSTKSGLDPGAVWQAWAMASLKAGSLTAAREKFARCLKAPVDRNQINMGPTLLQEIVKHLETTVRPVTATSLSEGILAPLQELEEALSERSECPRRILHQECLYYLNAYATHLALVSFHMRHDAMAEAISYLLNKDAPDEVFLEGVLQPALERGCLGMLQDVLEKLDPGLEACSRYLIASCQWLQRRGYFHTLYQIQQFMMQRWLVRAKEHLRTYLQEQQSRGAVRRPPAAGSGPPPTLFGGSPVKVEVACKVMLGGKNIEEGFGIAYRVIQDFQLHAQTVYVRAGQRLVRHRKFAAVRQLLKCVNESGTATKSDSDALILSCVEAADKGAADITAYLLCNKLRPAYLLAVKMEASKAGPLVQNVLRAAEAAQDSVMQNICRQWLQE</sequence>
<dbReference type="SMART" id="SM00064">
    <property type="entry name" value="FYVE"/>
    <property type="match status" value="1"/>
</dbReference>
<dbReference type="GO" id="GO:0007409">
    <property type="term" value="P:axonogenesis"/>
    <property type="evidence" value="ECO:0007669"/>
    <property type="project" value="Ensembl"/>
</dbReference>
<accession>A0A3Q2YAI9</accession>
<keyword evidence="3" id="KW-0479">Metal-binding</keyword>
<dbReference type="PROSITE" id="PS50178">
    <property type="entry name" value="ZF_FYVE"/>
    <property type="match status" value="1"/>
</dbReference>
<evidence type="ECO:0000256" key="5">
    <source>
        <dbReference type="ARBA" id="ARBA00022833"/>
    </source>
</evidence>
<evidence type="ECO:0000256" key="3">
    <source>
        <dbReference type="ARBA" id="ARBA00022723"/>
    </source>
</evidence>
<evidence type="ECO:0000256" key="2">
    <source>
        <dbReference type="ARBA" id="ARBA00022553"/>
    </source>
</evidence>